<proteinExistence type="predicted"/>
<dbReference type="EMBL" id="CAFBLQ010000131">
    <property type="protein sequence ID" value="CAB4878643.1"/>
    <property type="molecule type" value="Genomic_DNA"/>
</dbReference>
<name>A0A6J7EG14_9ZZZZ</name>
<accession>A0A6J7EG14</accession>
<reference evidence="1" key="1">
    <citation type="submission" date="2020-05" db="EMBL/GenBank/DDBJ databases">
        <authorList>
            <person name="Chiriac C."/>
            <person name="Salcher M."/>
            <person name="Ghai R."/>
            <person name="Kavagutti S V."/>
        </authorList>
    </citation>
    <scope>NUCLEOTIDE SEQUENCE</scope>
</reference>
<organism evidence="1">
    <name type="scientific">freshwater metagenome</name>
    <dbReference type="NCBI Taxonomy" id="449393"/>
    <lineage>
        <taxon>unclassified sequences</taxon>
        <taxon>metagenomes</taxon>
        <taxon>ecological metagenomes</taxon>
    </lineage>
</organism>
<protein>
    <submittedName>
        <fullName evidence="1">Unannotated protein</fullName>
    </submittedName>
</protein>
<dbReference type="PROSITE" id="PS51257">
    <property type="entry name" value="PROKAR_LIPOPROTEIN"/>
    <property type="match status" value="1"/>
</dbReference>
<sequence length="223" mass="22533">MHIIRPSRAIGLLALAALIACAALAMLTPPAQSATAKKIYACQKKKGGTLRIVTKSKKCRKTEKKISWNVAGPKGSTGTQGAAGPSAVRFSGTGGTGGVLSSNTIASFSLGGVDFEVRCANVLFANVVGLFAKSASAATSTASGIQQKDLADTTKVLPLFKVVSLLPGGPFVALDPAIPTESGPEVNAGLLTYIVDTGTKTVVVHAAMSVKTSCTVSGWASAA</sequence>
<gene>
    <name evidence="1" type="ORF">UFOPK3423_01150</name>
</gene>
<dbReference type="AlphaFoldDB" id="A0A6J7EG14"/>
<evidence type="ECO:0000313" key="1">
    <source>
        <dbReference type="EMBL" id="CAB4878643.1"/>
    </source>
</evidence>